<feature type="domain" description="DUF1835" evidence="1">
    <location>
        <begin position="105"/>
        <end position="211"/>
    </location>
</feature>
<dbReference type="RefSeq" id="WP_161442851.1">
    <property type="nucleotide sequence ID" value="NZ_WXWV01000202.1"/>
</dbReference>
<evidence type="ECO:0000313" key="2">
    <source>
        <dbReference type="EMBL" id="NAW64242.1"/>
    </source>
</evidence>
<organism evidence="2 3">
    <name type="scientific">Photobacterium halotolerans</name>
    <dbReference type="NCBI Taxonomy" id="265726"/>
    <lineage>
        <taxon>Bacteria</taxon>
        <taxon>Pseudomonadati</taxon>
        <taxon>Pseudomonadota</taxon>
        <taxon>Gammaproteobacteria</taxon>
        <taxon>Vibrionales</taxon>
        <taxon>Vibrionaceae</taxon>
        <taxon>Photobacterium</taxon>
    </lineage>
</organism>
<proteinExistence type="predicted"/>
<dbReference type="InterPro" id="IPR014973">
    <property type="entry name" value="DUF1835"/>
</dbReference>
<comment type="caution">
    <text evidence="2">The sequence shown here is derived from an EMBL/GenBank/DDBJ whole genome shotgun (WGS) entry which is preliminary data.</text>
</comment>
<sequence length="431" mass="48905">MNSDNAFSFNPFSFNLSYLKSQAKHRLKAIRRGDHHALQSVQQYHPKQAQLNPDNIKLADIQFVMAREYGLPSWSRLKHHAEMLEHHKQQIAQGSEVLDKDLATLHIRCGHDIAQRLEQAGFHGDFLPFIDPYCMGPLSAAPDFEWQRAEYIRQYLLSEIGDPRTTDDILTETADKLAQLAQPDYHRLVFWVEHDNYDQLMLIRLLTHLATLPGVAGRQLEIIEVNHFPANTRFIGLGQLPAEGLRSLWQHRRPVDAITLERAGVLWQGFCSPDPAALLALLDASWLSQFENMAQVIRRHLQELPHQQSGLSLTQSLALSVLSASGPMTVADLFRGYQALEPLPFLGDLMFWILLKPLLQSQQPLICLESSTGSASWQEQLVSLTEQGRLCLSQQQKMVSSTYWVGGIKVSPEQHWTWDHVSLSSLHPVQG</sequence>
<protein>
    <submittedName>
        <fullName evidence="2">DUF1835 domain-containing protein</fullName>
    </submittedName>
</protein>
<reference evidence="2 3" key="1">
    <citation type="submission" date="2017-05" db="EMBL/GenBank/DDBJ databases">
        <title>High clonality and local adaptation shapes Vibrionaceae linages within an endangered oasis.</title>
        <authorList>
            <person name="Vazquez-Rosas-Landa M."/>
        </authorList>
    </citation>
    <scope>NUCLEOTIDE SEQUENCE [LARGE SCALE GENOMIC DNA]</scope>
    <source>
        <strain evidence="2 3">P46_P4S1P180</strain>
    </source>
</reference>
<evidence type="ECO:0000259" key="1">
    <source>
        <dbReference type="Pfam" id="PF08874"/>
    </source>
</evidence>
<dbReference type="Proteomes" id="UP000465712">
    <property type="component" value="Unassembled WGS sequence"/>
</dbReference>
<name>A0A7X4WT66_9GAMM</name>
<accession>A0A7X4WT66</accession>
<dbReference type="AlphaFoldDB" id="A0A7X4WT66"/>
<evidence type="ECO:0000313" key="3">
    <source>
        <dbReference type="Proteomes" id="UP000465712"/>
    </source>
</evidence>
<dbReference type="Pfam" id="PF08874">
    <property type="entry name" value="DUF1835"/>
    <property type="match status" value="1"/>
</dbReference>
<gene>
    <name evidence="2" type="ORF">CAG72_03335</name>
</gene>
<dbReference type="EMBL" id="WXWW01000053">
    <property type="protein sequence ID" value="NAW64242.1"/>
    <property type="molecule type" value="Genomic_DNA"/>
</dbReference>